<sequence length="379" mass="43585">MTNNSETQDSSATEPEYYGSDILLEEESFSWYDRRAFCPVRIGETFESKYEILLKLGYGSVSTAWLCRNLETQQYVTLKIYMTGHRQAQNEVRVLQHIQDIRSDDHPGTQLVRRMLDTFELPGEIGPHTCIVHSPLSLTMRDIRNMAGGQIPSSILRPMIYGLLLALDYLHSEAHVVHTDIQEGNIMLSIEDHSYLDELVEQEREQPSPHKRDGDPHNLFDYAKFGQGPFEGEVMPDLYRAPEVVLGITWDEKIDIWSFGLMIWDLLEGKHLFTERLPSREESSGKHLARMVTLLGKPPSDFLQRSRISNKYFDDEGNLTIQASPETTTTTLEEEEIVLEGEETSQFLAFMRKTLQWRSKDRASAKDLLQDPWVVSWAA</sequence>
<protein>
    <recommendedName>
        <fullName evidence="1">non-specific serine/threonine protein kinase</fullName>
        <ecNumber evidence="1">2.7.11.1</ecNumber>
    </recommendedName>
</protein>
<dbReference type="OrthoDB" id="5979581at2759"/>
<evidence type="ECO:0000256" key="7">
    <source>
        <dbReference type="ARBA" id="ARBA00047899"/>
    </source>
</evidence>
<dbReference type="Proteomes" id="UP000230605">
    <property type="component" value="Chromosome 4"/>
</dbReference>
<dbReference type="GO" id="GO:0050684">
    <property type="term" value="P:regulation of mRNA processing"/>
    <property type="evidence" value="ECO:0007669"/>
    <property type="project" value="TreeGrafter"/>
</dbReference>
<organism evidence="10 12">
    <name type="scientific">Cercospora beticola</name>
    <name type="common">Sugarbeet leaf spot fungus</name>
    <dbReference type="NCBI Taxonomy" id="122368"/>
    <lineage>
        <taxon>Eukaryota</taxon>
        <taxon>Fungi</taxon>
        <taxon>Dikarya</taxon>
        <taxon>Ascomycota</taxon>
        <taxon>Pezizomycotina</taxon>
        <taxon>Dothideomycetes</taxon>
        <taxon>Dothideomycetidae</taxon>
        <taxon>Mycosphaerellales</taxon>
        <taxon>Mycosphaerellaceae</taxon>
        <taxon>Cercospora</taxon>
    </lineage>
</organism>
<keyword evidence="4" id="KW-0547">Nucleotide-binding</keyword>
<dbReference type="EMBL" id="LKMD01000105">
    <property type="protein sequence ID" value="PIA93312.1"/>
    <property type="molecule type" value="Genomic_DNA"/>
</dbReference>
<dbReference type="InterPro" id="IPR051334">
    <property type="entry name" value="SRPK"/>
</dbReference>
<reference evidence="11 13" key="2">
    <citation type="submission" date="2023-09" db="EMBL/GenBank/DDBJ databases">
        <title>Complete-Gapless Cercospora beticola genome.</title>
        <authorList>
            <person name="Wyatt N.A."/>
            <person name="Spanner R.E."/>
            <person name="Bolton M.D."/>
        </authorList>
    </citation>
    <scope>NUCLEOTIDE SEQUENCE [LARGE SCALE GENOMIC DNA]</scope>
    <source>
        <strain evidence="11">Cb09-40</strain>
    </source>
</reference>
<evidence type="ECO:0000256" key="2">
    <source>
        <dbReference type="ARBA" id="ARBA00022527"/>
    </source>
</evidence>
<evidence type="ECO:0000259" key="9">
    <source>
        <dbReference type="PROSITE" id="PS50011"/>
    </source>
</evidence>
<dbReference type="SMART" id="SM00220">
    <property type="entry name" value="S_TKc"/>
    <property type="match status" value="1"/>
</dbReference>
<evidence type="ECO:0000256" key="1">
    <source>
        <dbReference type="ARBA" id="ARBA00012513"/>
    </source>
</evidence>
<comment type="catalytic activity">
    <reaction evidence="7">
        <text>L-threonyl-[protein] + ATP = O-phospho-L-threonyl-[protein] + ADP + H(+)</text>
        <dbReference type="Rhea" id="RHEA:46608"/>
        <dbReference type="Rhea" id="RHEA-COMP:11060"/>
        <dbReference type="Rhea" id="RHEA-COMP:11605"/>
        <dbReference type="ChEBI" id="CHEBI:15378"/>
        <dbReference type="ChEBI" id="CHEBI:30013"/>
        <dbReference type="ChEBI" id="CHEBI:30616"/>
        <dbReference type="ChEBI" id="CHEBI:61977"/>
        <dbReference type="ChEBI" id="CHEBI:456216"/>
        <dbReference type="EC" id="2.7.11.1"/>
    </reaction>
</comment>
<reference evidence="10 12" key="1">
    <citation type="submission" date="2015-10" db="EMBL/GenBank/DDBJ databases">
        <title>The cercosporin biosynthetic gene cluster was horizontally transferred to several fungal lineages and shown to be expanded in Cercospora beticola based on microsynteny with recipient genomes.</title>
        <authorList>
            <person name="De Jonge R."/>
            <person name="Ebert M.K."/>
            <person name="Suttle J.C."/>
            <person name="Jurick Ii W.M."/>
            <person name="Secor G.A."/>
            <person name="Thomma B.P."/>
            <person name="Van De Peer Y."/>
            <person name="Bolton M.D."/>
        </authorList>
    </citation>
    <scope>NUCLEOTIDE SEQUENCE [LARGE SCALE GENOMIC DNA]</scope>
    <source>
        <strain evidence="10 12">09-40</strain>
    </source>
</reference>
<dbReference type="AlphaFoldDB" id="A0A2G5HM74"/>
<evidence type="ECO:0000313" key="11">
    <source>
        <dbReference type="EMBL" id="WPB01807.1"/>
    </source>
</evidence>
<dbReference type="Gene3D" id="1.10.510.10">
    <property type="entry name" value="Transferase(Phosphotransferase) domain 1"/>
    <property type="match status" value="1"/>
</dbReference>
<accession>A0A2G5HM74</accession>
<dbReference type="EMBL" id="CP134187">
    <property type="protein sequence ID" value="WPB01807.1"/>
    <property type="molecule type" value="Genomic_DNA"/>
</dbReference>
<comment type="catalytic activity">
    <reaction evidence="8">
        <text>L-seryl-[protein] + ATP = O-phospho-L-seryl-[protein] + ADP + H(+)</text>
        <dbReference type="Rhea" id="RHEA:17989"/>
        <dbReference type="Rhea" id="RHEA-COMP:9863"/>
        <dbReference type="Rhea" id="RHEA-COMP:11604"/>
        <dbReference type="ChEBI" id="CHEBI:15378"/>
        <dbReference type="ChEBI" id="CHEBI:29999"/>
        <dbReference type="ChEBI" id="CHEBI:30616"/>
        <dbReference type="ChEBI" id="CHEBI:83421"/>
        <dbReference type="ChEBI" id="CHEBI:456216"/>
        <dbReference type="EC" id="2.7.11.1"/>
    </reaction>
</comment>
<dbReference type="Gene3D" id="3.30.200.20">
    <property type="entry name" value="Phosphorylase Kinase, domain 1"/>
    <property type="match status" value="1"/>
</dbReference>
<keyword evidence="6" id="KW-0067">ATP-binding</keyword>
<evidence type="ECO:0000313" key="12">
    <source>
        <dbReference type="Proteomes" id="UP000230605"/>
    </source>
</evidence>
<dbReference type="PROSITE" id="PS50011">
    <property type="entry name" value="PROTEIN_KINASE_DOM"/>
    <property type="match status" value="1"/>
</dbReference>
<keyword evidence="2" id="KW-0723">Serine/threonine-protein kinase</keyword>
<keyword evidence="5 10" id="KW-0418">Kinase</keyword>
<dbReference type="InterPro" id="IPR011009">
    <property type="entry name" value="Kinase-like_dom_sf"/>
</dbReference>
<dbReference type="PANTHER" id="PTHR47634">
    <property type="entry name" value="PROTEIN KINASE DOMAIN-CONTAINING PROTEIN-RELATED"/>
    <property type="match status" value="1"/>
</dbReference>
<dbReference type="GO" id="GO:0004674">
    <property type="term" value="F:protein serine/threonine kinase activity"/>
    <property type="evidence" value="ECO:0007669"/>
    <property type="project" value="UniProtKB-KW"/>
</dbReference>
<gene>
    <name evidence="10" type="ORF">CB0940_04557</name>
    <name evidence="11" type="ORF">RHO25_006439</name>
</gene>
<feature type="domain" description="Protein kinase" evidence="9">
    <location>
        <begin position="50"/>
        <end position="374"/>
    </location>
</feature>
<dbReference type="InterPro" id="IPR000719">
    <property type="entry name" value="Prot_kinase_dom"/>
</dbReference>
<name>A0A2G5HM74_CERBT</name>
<evidence type="ECO:0000313" key="10">
    <source>
        <dbReference type="EMBL" id="PIA93312.1"/>
    </source>
</evidence>
<dbReference type="Proteomes" id="UP001302367">
    <property type="component" value="Chromosome 4"/>
</dbReference>
<dbReference type="GO" id="GO:0005524">
    <property type="term" value="F:ATP binding"/>
    <property type="evidence" value="ECO:0007669"/>
    <property type="project" value="UniProtKB-KW"/>
</dbReference>
<dbReference type="SUPFAM" id="SSF56112">
    <property type="entry name" value="Protein kinase-like (PK-like)"/>
    <property type="match status" value="1"/>
</dbReference>
<evidence type="ECO:0000256" key="3">
    <source>
        <dbReference type="ARBA" id="ARBA00022679"/>
    </source>
</evidence>
<proteinExistence type="predicted"/>
<dbReference type="EC" id="2.7.11.1" evidence="1"/>
<keyword evidence="13" id="KW-1185">Reference proteome</keyword>
<dbReference type="Pfam" id="PF00069">
    <property type="entry name" value="Pkinase"/>
    <property type="match status" value="1"/>
</dbReference>
<dbReference type="PANTHER" id="PTHR47634:SF9">
    <property type="entry name" value="PROTEIN KINASE DOMAIN-CONTAINING PROTEIN-RELATED"/>
    <property type="match status" value="1"/>
</dbReference>
<evidence type="ECO:0000256" key="5">
    <source>
        <dbReference type="ARBA" id="ARBA00022777"/>
    </source>
</evidence>
<evidence type="ECO:0000256" key="6">
    <source>
        <dbReference type="ARBA" id="ARBA00022840"/>
    </source>
</evidence>
<dbReference type="GO" id="GO:0000245">
    <property type="term" value="P:spliceosomal complex assembly"/>
    <property type="evidence" value="ECO:0007669"/>
    <property type="project" value="TreeGrafter"/>
</dbReference>
<evidence type="ECO:0000256" key="4">
    <source>
        <dbReference type="ARBA" id="ARBA00022741"/>
    </source>
</evidence>
<keyword evidence="3" id="KW-0808">Transferase</keyword>
<evidence type="ECO:0000313" key="13">
    <source>
        <dbReference type="Proteomes" id="UP001302367"/>
    </source>
</evidence>
<evidence type="ECO:0000256" key="8">
    <source>
        <dbReference type="ARBA" id="ARBA00048679"/>
    </source>
</evidence>